<dbReference type="SUPFAM" id="SSF90123">
    <property type="entry name" value="ABC transporter transmembrane region"/>
    <property type="match status" value="2"/>
</dbReference>
<keyword evidence="9 13" id="KW-0472">Membrane</keyword>
<feature type="transmembrane region" description="Helical" evidence="13">
    <location>
        <begin position="348"/>
        <end position="365"/>
    </location>
</feature>
<feature type="transmembrane region" description="Helical" evidence="13">
    <location>
        <begin position="1020"/>
        <end position="1036"/>
    </location>
</feature>
<organism evidence="16 17">
    <name type="scientific">Gasterosteus aculeatus aculeatus</name>
    <name type="common">three-spined stickleback</name>
    <dbReference type="NCBI Taxonomy" id="481459"/>
    <lineage>
        <taxon>Eukaryota</taxon>
        <taxon>Metazoa</taxon>
        <taxon>Chordata</taxon>
        <taxon>Craniata</taxon>
        <taxon>Vertebrata</taxon>
        <taxon>Euteleostomi</taxon>
        <taxon>Actinopterygii</taxon>
        <taxon>Neopterygii</taxon>
        <taxon>Teleostei</taxon>
        <taxon>Neoteleostei</taxon>
        <taxon>Acanthomorphata</taxon>
        <taxon>Eupercaria</taxon>
        <taxon>Perciformes</taxon>
        <taxon>Cottioidei</taxon>
        <taxon>Gasterosteales</taxon>
        <taxon>Gasterosteidae</taxon>
        <taxon>Gasterosteus</taxon>
    </lineage>
</organism>
<evidence type="ECO:0000256" key="10">
    <source>
        <dbReference type="ARBA" id="ARBA00023170"/>
    </source>
</evidence>
<dbReference type="PROSITE" id="PS00211">
    <property type="entry name" value="ABC_TRANSPORTER_1"/>
    <property type="match status" value="2"/>
</dbReference>
<evidence type="ECO:0000313" key="16">
    <source>
        <dbReference type="Ensembl" id="ENSGACP00000071469.1"/>
    </source>
</evidence>
<feature type="region of interest" description="Disordered" evidence="12">
    <location>
        <begin position="648"/>
        <end position="670"/>
    </location>
</feature>
<evidence type="ECO:0000259" key="15">
    <source>
        <dbReference type="PROSITE" id="PS50929"/>
    </source>
</evidence>
<dbReference type="InterPro" id="IPR003593">
    <property type="entry name" value="AAA+_ATPase"/>
</dbReference>
<dbReference type="PROSITE" id="PS50893">
    <property type="entry name" value="ABC_TRANSPORTER_2"/>
    <property type="match status" value="2"/>
</dbReference>
<feature type="transmembrane region" description="Helical" evidence="13">
    <location>
        <begin position="1239"/>
        <end position="1258"/>
    </location>
</feature>
<evidence type="ECO:0000256" key="12">
    <source>
        <dbReference type="SAM" id="MobiDB-lite"/>
    </source>
</evidence>
<feature type="transmembrane region" description="Helical" evidence="13">
    <location>
        <begin position="45"/>
        <end position="65"/>
    </location>
</feature>
<dbReference type="CDD" id="cd18602">
    <property type="entry name" value="ABC_6TM_SUR1_D2_like"/>
    <property type="match status" value="1"/>
</dbReference>
<dbReference type="PRINTS" id="PR01093">
    <property type="entry name" value="SULFNYLUR1"/>
</dbReference>
<keyword evidence="8 13" id="KW-1133">Transmembrane helix</keyword>
<dbReference type="GO" id="GO:0032991">
    <property type="term" value="C:protein-containing complex"/>
    <property type="evidence" value="ECO:0007669"/>
    <property type="project" value="UniProtKB-ARBA"/>
</dbReference>
<dbReference type="Ensembl" id="ENSGACT00000047657.1">
    <property type="protein sequence ID" value="ENSGACP00000071469.1"/>
    <property type="gene ID" value="ENSGACG00000011021.2"/>
</dbReference>
<dbReference type="PANTHER" id="PTHR24223:SF187">
    <property type="entry name" value="ATP-BINDING CASSETTE SUB-FAMILY C MEMBER 8"/>
    <property type="match status" value="1"/>
</dbReference>
<evidence type="ECO:0000256" key="1">
    <source>
        <dbReference type="ARBA" id="ARBA00004370"/>
    </source>
</evidence>
<protein>
    <submittedName>
        <fullName evidence="16">ATP-binding cassette, sub-family C (CFTR/MRP), member 8</fullName>
    </submittedName>
</protein>
<dbReference type="InterPro" id="IPR003439">
    <property type="entry name" value="ABC_transporter-like_ATP-bd"/>
</dbReference>
<dbReference type="InterPro" id="IPR036640">
    <property type="entry name" value="ABC1_TM_sf"/>
</dbReference>
<evidence type="ECO:0000256" key="3">
    <source>
        <dbReference type="ARBA" id="ARBA00022448"/>
    </source>
</evidence>
<dbReference type="Pfam" id="PF00005">
    <property type="entry name" value="ABC_tran"/>
    <property type="match status" value="2"/>
</dbReference>
<dbReference type="FunFam" id="1.20.1560.10:FF:000006">
    <property type="entry name" value="ATP-binding cassette, sub-family C (CFTR/MRP), member 9"/>
    <property type="match status" value="1"/>
</dbReference>
<evidence type="ECO:0000256" key="13">
    <source>
        <dbReference type="SAM" id="Phobius"/>
    </source>
</evidence>
<dbReference type="GO" id="GO:0008281">
    <property type="term" value="F:sulfonylurea receptor activity"/>
    <property type="evidence" value="ECO:0007669"/>
    <property type="project" value="InterPro"/>
</dbReference>
<dbReference type="GO" id="GO:0005886">
    <property type="term" value="C:plasma membrane"/>
    <property type="evidence" value="ECO:0007669"/>
    <property type="project" value="UniProtKB-ARBA"/>
</dbReference>
<feature type="transmembrane region" description="Helical" evidence="13">
    <location>
        <begin position="427"/>
        <end position="451"/>
    </location>
</feature>
<keyword evidence="10" id="KW-0675">Receptor</keyword>
<evidence type="ECO:0000256" key="5">
    <source>
        <dbReference type="ARBA" id="ARBA00022737"/>
    </source>
</evidence>
<feature type="transmembrane region" description="Helical" evidence="13">
    <location>
        <begin position="987"/>
        <end position="1008"/>
    </location>
</feature>
<keyword evidence="6" id="KW-0547">Nucleotide-binding</keyword>
<dbReference type="Proteomes" id="UP000007635">
    <property type="component" value="Chromosome Y"/>
</dbReference>
<feature type="transmembrane region" description="Helical" evidence="13">
    <location>
        <begin position="118"/>
        <end position="137"/>
    </location>
</feature>
<dbReference type="GO" id="GO:0016887">
    <property type="term" value="F:ATP hydrolysis activity"/>
    <property type="evidence" value="ECO:0007669"/>
    <property type="project" value="InterPro"/>
</dbReference>
<feature type="transmembrane region" description="Helical" evidence="13">
    <location>
        <begin position="296"/>
        <end position="321"/>
    </location>
</feature>
<dbReference type="Pfam" id="PF00664">
    <property type="entry name" value="ABC_membrane"/>
    <property type="match status" value="2"/>
</dbReference>
<dbReference type="CDD" id="cd18591">
    <property type="entry name" value="ABC_6TM_SUR1_D1_like"/>
    <property type="match status" value="1"/>
</dbReference>
<keyword evidence="5" id="KW-0677">Repeat</keyword>
<evidence type="ECO:0000256" key="2">
    <source>
        <dbReference type="ARBA" id="ARBA00009726"/>
    </source>
</evidence>
<dbReference type="GO" id="GO:0005524">
    <property type="term" value="F:ATP binding"/>
    <property type="evidence" value="ECO:0007669"/>
    <property type="project" value="UniProtKB-KW"/>
</dbReference>
<dbReference type="PANTHER" id="PTHR24223">
    <property type="entry name" value="ATP-BINDING CASSETTE SUB-FAMILY C"/>
    <property type="match status" value="1"/>
</dbReference>
<feature type="domain" description="ABC transmembrane type-1" evidence="15">
    <location>
        <begin position="297"/>
        <end position="599"/>
    </location>
</feature>
<evidence type="ECO:0000313" key="17">
    <source>
        <dbReference type="Proteomes" id="UP000007635"/>
    </source>
</evidence>
<keyword evidence="4 13" id="KW-0812">Transmembrane</keyword>
<comment type="subcellular location">
    <subcellularLocation>
        <location evidence="1">Membrane</location>
    </subcellularLocation>
</comment>
<dbReference type="InterPro" id="IPR000388">
    <property type="entry name" value="ABCC8/9"/>
</dbReference>
<feature type="transmembrane region" description="Helical" evidence="13">
    <location>
        <begin position="85"/>
        <end position="106"/>
    </location>
</feature>
<sequence length="1569" mass="176028">MISRCKPSPGSTMSWAFCGNENNSVAYNVDKGVLNNGCFLDAINVVPHVFLLFITFPILFIGWGSQSSKVHIHHSTWLHFPGHNLRWILTFVLLFILVCEIGEGIVSDGFSESPHLHLYMPAGLAFMAGITSIVYYHNIETSNFPKLLLVHLYLIFTNRTSHPFDSPRQLRYCITGLLVLLYGLLLAVEINVIMGRRYMCYAEPTEVKPPEDLQDLGVRFLQPFVNLFSKATYWWMNTFITAAHRRPIDLKVIGKLPIAMRALTNYIKLRKAFDDQKVDGPKLIWQALRKAFGRPLILSITFRFLADLLGFAGPLCISGIVHHISKDNHTIQQPVNLLGIYFISSKEFLENAYVLAVLLFFALLLQRTFLQASYYVAIETGINLRGAIQTKIYNKIMRLCTSNISMGELTVAQICNLVAIDTNQLMWFFFLCPNLWAMPVQIVVGVILLYYLLGISALIGATVIAVLAPVQYFVATKLSQTQKSTLEYSSERLKKTNELLRGIKLLKLYAWERIFCDSVEGTRGKELTNLKAFAFYTCISIFMNAAIPIAAVLTTFVVHVQISEDADLSPAVAFASLSLFHILVTPLFLLSSVVRSTVKALVSVQKLSEFFSSDEIGDEQDPRVTLTSGSSNHNQNRYQAVPLKVVNRKHPPRDDWKNYNSPGDHEGDGPYQDMDQDICFKITSGYFTWTHGPPTLSNVDIKIPFGKLTMIVGQVGCGKSSLLLAALGEMQRVSGVVAWNSLPNLESEGDERKRGAVGYASQKPWLLNATLVENITFEMPMIQPRYDAVIEACSLQPDIDILPQGDQTEIGERGIILSGGQKQRISVARALYQQTNVVFLDDPFSALDIHLSDHLMQDGILKLLREEKRTVVLVTHKLQYLPQADWIIAMKDGTIQTEGTLKNIQKSEPELFEHWKTLMHRQDQEFETETEAASMTDLERKNLRRAMYSRDVARTEEDEEEESVESEDGENLSQVMRHRATIPWHSCGTYLSSAGVLLLTVLLLSQLLKHTLMVAIDYWLAHWTSNVIAAKIAATARNCTIVKTCHSWYLSVFSVLCCLGIVLCLASSVAVEWTGLKVAKELHHDLLNKIILAPMRLFETTPLGSILNRFSTDTNTIDQHIPTTLECLSRSTLLCLSALGVISYVTPVFLIALLPLAVACYFMQKYFRVASRDLQQLEDSTQLPLLCHFSETVEGLTTIRALRYEPRFRQRLLQYTDANNIASLFRTAANRWLEVRMEYIGACVVLVAAVTSISNSLYNQLTPGLVGLGLTYALLVSNYMNWMVRNLADMEVQLGSVKRINGLLKTEPENYEGLLSESVSQVPDCWPKDGEIKIQNLSVRYDAALKPVLKNVNSHIHPGQKVGICGRTGSGKSSFSLALFRMVDMFEGRIIIDGIDIAKLPLQTLRSRLSIILQDPFLFSGAIRFNLDPEMKATDEMLWEALEIAQLKPVVKSLPGGLDAMVTEGGENFSQGQRQLFCLARAFVRRSSILIMDEATASIDMATESILQKVVMTAFADRTVVTIAHRVHTILNADLVIVMKRGIILEYDRPQALLDKEDSVFASFVRADK</sequence>
<evidence type="ECO:0000256" key="6">
    <source>
        <dbReference type="ARBA" id="ARBA00022741"/>
    </source>
</evidence>
<dbReference type="GO" id="GO:0033198">
    <property type="term" value="P:response to ATP"/>
    <property type="evidence" value="ECO:0007669"/>
    <property type="project" value="UniProtKB-ARBA"/>
</dbReference>
<dbReference type="InterPro" id="IPR000844">
    <property type="entry name" value="ABCC8"/>
</dbReference>
<reference evidence="16" key="2">
    <citation type="submission" date="2025-08" db="UniProtKB">
        <authorList>
            <consortium name="Ensembl"/>
        </authorList>
    </citation>
    <scope>IDENTIFICATION</scope>
</reference>
<keyword evidence="11" id="KW-0325">Glycoprotein</keyword>
<comment type="similarity">
    <text evidence="2">Belongs to the ABC transporter superfamily. ABCC family. Conjugate transporter (TC 3.A.1.208) subfamily.</text>
</comment>
<dbReference type="Gene3D" id="3.40.50.300">
    <property type="entry name" value="P-loop containing nucleotide triphosphate hydrolases"/>
    <property type="match status" value="2"/>
</dbReference>
<feature type="domain" description="ABC transporter" evidence="14">
    <location>
        <begin position="1332"/>
        <end position="1566"/>
    </location>
</feature>
<feature type="transmembrane region" description="Helical" evidence="13">
    <location>
        <begin position="1141"/>
        <end position="1162"/>
    </location>
</feature>
<feature type="compositionally biased region" description="Acidic residues" evidence="12">
    <location>
        <begin position="956"/>
        <end position="970"/>
    </location>
</feature>
<dbReference type="InterPro" id="IPR027417">
    <property type="entry name" value="P-loop_NTPase"/>
</dbReference>
<keyword evidence="7" id="KW-0067">ATP-binding</keyword>
<reference evidence="16 17" key="1">
    <citation type="journal article" date="2021" name="G3 (Bethesda)">
        <title>Improved contiguity of the threespine stickleback genome using long-read sequencing.</title>
        <authorList>
            <person name="Nath S."/>
            <person name="Shaw D.E."/>
            <person name="White M.A."/>
        </authorList>
    </citation>
    <scope>NUCLEOTIDE SEQUENCE [LARGE SCALE GENOMIC DNA]</scope>
    <source>
        <strain evidence="16 17">Lake Benthic</strain>
    </source>
</reference>
<dbReference type="FunFam" id="3.40.50.300:FF:000197">
    <property type="entry name" value="ATP-binding cassette, sub-family C (CFTR/MRP), member 9"/>
    <property type="match status" value="1"/>
</dbReference>
<dbReference type="FunFam" id="1.20.1560.10:FF:000005">
    <property type="entry name" value="ATP-binding cassette, sub-family C (CFTR/MRP), member 9"/>
    <property type="match status" value="1"/>
</dbReference>
<name>A0AAQ4S6M8_GASAC</name>
<dbReference type="GO" id="GO:0140359">
    <property type="term" value="F:ABC-type transporter activity"/>
    <property type="evidence" value="ECO:0007669"/>
    <property type="project" value="InterPro"/>
</dbReference>
<feature type="transmembrane region" description="Helical" evidence="13">
    <location>
        <begin position="571"/>
        <end position="590"/>
    </location>
</feature>
<dbReference type="FunFam" id="3.40.50.300:FF:003233">
    <property type="entry name" value="ATP-binding cassette sub-family C member 8"/>
    <property type="match status" value="1"/>
</dbReference>
<feature type="transmembrane region" description="Helical" evidence="13">
    <location>
        <begin position="533"/>
        <end position="559"/>
    </location>
</feature>
<accession>A0AAQ4S6M8</accession>
<feature type="transmembrane region" description="Helical" evidence="13">
    <location>
        <begin position="1048"/>
        <end position="1071"/>
    </location>
</feature>
<dbReference type="GO" id="GO:0071805">
    <property type="term" value="P:potassium ion transmembrane transport"/>
    <property type="evidence" value="ECO:0007669"/>
    <property type="project" value="UniProtKB-ARBA"/>
</dbReference>
<feature type="domain" description="ABC transmembrane type-1" evidence="15">
    <location>
        <begin position="1001"/>
        <end position="1291"/>
    </location>
</feature>
<feature type="compositionally biased region" description="Basic and acidic residues" evidence="12">
    <location>
        <begin position="652"/>
        <end position="668"/>
    </location>
</feature>
<keyword evidence="3" id="KW-0813">Transport</keyword>
<dbReference type="PROSITE" id="PS50929">
    <property type="entry name" value="ABC_TM1F"/>
    <property type="match status" value="2"/>
</dbReference>
<dbReference type="InterPro" id="IPR017871">
    <property type="entry name" value="ABC_transporter-like_CS"/>
</dbReference>
<dbReference type="SMART" id="SM00382">
    <property type="entry name" value="AAA"/>
    <property type="match status" value="2"/>
</dbReference>
<evidence type="ECO:0000256" key="4">
    <source>
        <dbReference type="ARBA" id="ARBA00022692"/>
    </source>
</evidence>
<dbReference type="GeneTree" id="ENSGT00940000156626"/>
<feature type="transmembrane region" description="Helical" evidence="13">
    <location>
        <begin position="169"/>
        <end position="188"/>
    </location>
</feature>
<dbReference type="InterPro" id="IPR050173">
    <property type="entry name" value="ABC_transporter_C-like"/>
</dbReference>
<dbReference type="SUPFAM" id="SSF52540">
    <property type="entry name" value="P-loop containing nucleoside triphosphate hydrolases"/>
    <property type="match status" value="2"/>
</dbReference>
<reference evidence="16" key="3">
    <citation type="submission" date="2025-09" db="UniProtKB">
        <authorList>
            <consortium name="Ensembl"/>
        </authorList>
    </citation>
    <scope>IDENTIFICATION</scope>
</reference>
<keyword evidence="17" id="KW-1185">Reference proteome</keyword>
<feature type="transmembrane region" description="Helical" evidence="13">
    <location>
        <begin position="457"/>
        <end position="475"/>
    </location>
</feature>
<dbReference type="InterPro" id="IPR011527">
    <property type="entry name" value="ABC1_TM_dom"/>
</dbReference>
<evidence type="ECO:0000256" key="7">
    <source>
        <dbReference type="ARBA" id="ARBA00022840"/>
    </source>
</evidence>
<evidence type="ECO:0000256" key="11">
    <source>
        <dbReference type="ARBA" id="ARBA00023180"/>
    </source>
</evidence>
<feature type="domain" description="ABC transporter" evidence="14">
    <location>
        <begin position="680"/>
        <end position="917"/>
    </location>
</feature>
<evidence type="ECO:0000259" key="14">
    <source>
        <dbReference type="PROSITE" id="PS50893"/>
    </source>
</evidence>
<evidence type="ECO:0000256" key="9">
    <source>
        <dbReference type="ARBA" id="ARBA00023136"/>
    </source>
</evidence>
<evidence type="ECO:0000256" key="8">
    <source>
        <dbReference type="ARBA" id="ARBA00022989"/>
    </source>
</evidence>
<feature type="region of interest" description="Disordered" evidence="12">
    <location>
        <begin position="951"/>
        <end position="971"/>
    </location>
</feature>
<proteinExistence type="inferred from homology"/>
<dbReference type="Gene3D" id="1.20.1560.10">
    <property type="entry name" value="ABC transporter type 1, transmembrane domain"/>
    <property type="match status" value="2"/>
</dbReference>
<dbReference type="PRINTS" id="PR01092">
    <property type="entry name" value="SULFNYLUREAR"/>
</dbReference>